<keyword evidence="2" id="KW-1185">Reference proteome</keyword>
<sequence length="159" mass="18016">MGITQPKSIVLVDLLAAGTLLKCAKKQRYPVHKKSKDCGGYGLKDFQLINILPAMSKIVLLKFLDIREGFERSTGNKYKTTTINIGANESASVHDDYDTNCLIISNSDVEHKRRKSSVNLRMVSFLSLNLSFNDHLSTKKYFPYSLTIYRLDVERIVLL</sequence>
<dbReference type="EMBL" id="WJQU01000002">
    <property type="protein sequence ID" value="KAJ6642408.1"/>
    <property type="molecule type" value="Genomic_DNA"/>
</dbReference>
<evidence type="ECO:0000313" key="2">
    <source>
        <dbReference type="Proteomes" id="UP001151699"/>
    </source>
</evidence>
<dbReference type="Proteomes" id="UP001151699">
    <property type="component" value="Chromosome B"/>
</dbReference>
<dbReference type="AlphaFoldDB" id="A0A9Q0N2H2"/>
<evidence type="ECO:0000313" key="1">
    <source>
        <dbReference type="EMBL" id="KAJ6642408.1"/>
    </source>
</evidence>
<accession>A0A9Q0N2H2</accession>
<reference evidence="1" key="1">
    <citation type="submission" date="2022-07" db="EMBL/GenBank/DDBJ databases">
        <authorList>
            <person name="Trinca V."/>
            <person name="Uliana J.V.C."/>
            <person name="Torres T.T."/>
            <person name="Ward R.J."/>
            <person name="Monesi N."/>
        </authorList>
    </citation>
    <scope>NUCLEOTIDE SEQUENCE</scope>
    <source>
        <strain evidence="1">HSMRA1968</strain>
        <tissue evidence="1">Whole embryos</tissue>
    </source>
</reference>
<gene>
    <name evidence="1" type="ORF">Bhyg_07356</name>
</gene>
<comment type="caution">
    <text evidence="1">The sequence shown here is derived from an EMBL/GenBank/DDBJ whole genome shotgun (WGS) entry which is preliminary data.</text>
</comment>
<proteinExistence type="predicted"/>
<organism evidence="1 2">
    <name type="scientific">Pseudolycoriella hygida</name>
    <dbReference type="NCBI Taxonomy" id="35572"/>
    <lineage>
        <taxon>Eukaryota</taxon>
        <taxon>Metazoa</taxon>
        <taxon>Ecdysozoa</taxon>
        <taxon>Arthropoda</taxon>
        <taxon>Hexapoda</taxon>
        <taxon>Insecta</taxon>
        <taxon>Pterygota</taxon>
        <taxon>Neoptera</taxon>
        <taxon>Endopterygota</taxon>
        <taxon>Diptera</taxon>
        <taxon>Nematocera</taxon>
        <taxon>Sciaroidea</taxon>
        <taxon>Sciaridae</taxon>
        <taxon>Pseudolycoriella</taxon>
    </lineage>
</organism>
<protein>
    <submittedName>
        <fullName evidence="1">Uncharacterized protein</fullName>
    </submittedName>
</protein>
<name>A0A9Q0N2H2_9DIPT</name>